<name>A0A8T1K8A6_9STRA</name>
<evidence type="ECO:0000313" key="1">
    <source>
        <dbReference type="EMBL" id="KAG2876790.1"/>
    </source>
</evidence>
<proteinExistence type="predicted"/>
<evidence type="ECO:0000313" key="2">
    <source>
        <dbReference type="Proteomes" id="UP000736787"/>
    </source>
</evidence>
<accession>A0A8T1K8A6</accession>
<dbReference type="EMBL" id="RCMK01003064">
    <property type="protein sequence ID" value="KAG2876790.1"/>
    <property type="molecule type" value="Genomic_DNA"/>
</dbReference>
<dbReference type="Proteomes" id="UP000736787">
    <property type="component" value="Unassembled WGS sequence"/>
</dbReference>
<dbReference type="AlphaFoldDB" id="A0A8T1K8A6"/>
<sequence length="42" mass="4733">MDYWVPASSVCETTIDAVAKWELVNGQESVERFCLMQLAKAI</sequence>
<gene>
    <name evidence="1" type="ORF">PC117_g27187</name>
</gene>
<reference evidence="1" key="1">
    <citation type="submission" date="2018-10" db="EMBL/GenBank/DDBJ databases">
        <title>Effector identification in a new, highly contiguous assembly of the strawberry crown rot pathogen Phytophthora cactorum.</title>
        <authorList>
            <person name="Armitage A.D."/>
            <person name="Nellist C.F."/>
            <person name="Bates H."/>
            <person name="Vickerstaff R.J."/>
            <person name="Harrison R.J."/>
        </authorList>
    </citation>
    <scope>NUCLEOTIDE SEQUENCE</scope>
    <source>
        <strain evidence="1">4040</strain>
    </source>
</reference>
<comment type="caution">
    <text evidence="1">The sequence shown here is derived from an EMBL/GenBank/DDBJ whole genome shotgun (WGS) entry which is preliminary data.</text>
</comment>
<protein>
    <submittedName>
        <fullName evidence="1">Uncharacterized protein</fullName>
    </submittedName>
</protein>
<organism evidence="1 2">
    <name type="scientific">Phytophthora cactorum</name>
    <dbReference type="NCBI Taxonomy" id="29920"/>
    <lineage>
        <taxon>Eukaryota</taxon>
        <taxon>Sar</taxon>
        <taxon>Stramenopiles</taxon>
        <taxon>Oomycota</taxon>
        <taxon>Peronosporomycetes</taxon>
        <taxon>Peronosporales</taxon>
        <taxon>Peronosporaceae</taxon>
        <taxon>Phytophthora</taxon>
    </lineage>
</organism>